<comment type="caution">
    <text evidence="2">The sequence shown here is derived from an EMBL/GenBank/DDBJ whole genome shotgun (WGS) entry which is preliminary data.</text>
</comment>
<proteinExistence type="predicted"/>
<keyword evidence="3" id="KW-1185">Reference proteome</keyword>
<keyword evidence="1" id="KW-0732">Signal</keyword>
<feature type="signal peptide" evidence="1">
    <location>
        <begin position="1"/>
        <end position="17"/>
    </location>
</feature>
<organism evidence="2 3">
    <name type="scientific">Durusdinium trenchii</name>
    <dbReference type="NCBI Taxonomy" id="1381693"/>
    <lineage>
        <taxon>Eukaryota</taxon>
        <taxon>Sar</taxon>
        <taxon>Alveolata</taxon>
        <taxon>Dinophyceae</taxon>
        <taxon>Suessiales</taxon>
        <taxon>Symbiodiniaceae</taxon>
        <taxon>Durusdinium</taxon>
    </lineage>
</organism>
<protein>
    <recommendedName>
        <fullName evidence="4">Secreted protein</fullName>
    </recommendedName>
</protein>
<dbReference type="Proteomes" id="UP001642464">
    <property type="component" value="Unassembled WGS sequence"/>
</dbReference>
<sequence>MLHIFQLVLNMSAVASPVRMSPGYNPSVGDDGSKCKPTCTNLPDLLELVLNSATVPTAQGKTPSDDSIICANGGKSATGSCNLLNWFVQLDLGSIATIWTRTPHNDLTIFTDRCKSCFGRLNLTNIL</sequence>
<accession>A0ABP0I6E3</accession>
<gene>
    <name evidence="2" type="ORF">SCF082_LOCUS5240</name>
</gene>
<reference evidence="2 3" key="1">
    <citation type="submission" date="2024-02" db="EMBL/GenBank/DDBJ databases">
        <authorList>
            <person name="Chen Y."/>
            <person name="Shah S."/>
            <person name="Dougan E. K."/>
            <person name="Thang M."/>
            <person name="Chan C."/>
        </authorList>
    </citation>
    <scope>NUCLEOTIDE SEQUENCE [LARGE SCALE GENOMIC DNA]</scope>
</reference>
<evidence type="ECO:0000313" key="2">
    <source>
        <dbReference type="EMBL" id="CAK8997521.1"/>
    </source>
</evidence>
<evidence type="ECO:0000313" key="3">
    <source>
        <dbReference type="Proteomes" id="UP001642464"/>
    </source>
</evidence>
<evidence type="ECO:0000256" key="1">
    <source>
        <dbReference type="SAM" id="SignalP"/>
    </source>
</evidence>
<feature type="chain" id="PRO_5046061163" description="Secreted protein" evidence="1">
    <location>
        <begin position="18"/>
        <end position="127"/>
    </location>
</feature>
<dbReference type="EMBL" id="CAXAMM010002803">
    <property type="protein sequence ID" value="CAK8997521.1"/>
    <property type="molecule type" value="Genomic_DNA"/>
</dbReference>
<name>A0ABP0I6E3_9DINO</name>
<evidence type="ECO:0008006" key="4">
    <source>
        <dbReference type="Google" id="ProtNLM"/>
    </source>
</evidence>